<keyword evidence="3" id="KW-1185">Reference proteome</keyword>
<comment type="caution">
    <text evidence="2">The sequence shown here is derived from an EMBL/GenBank/DDBJ whole genome shotgun (WGS) entry which is preliminary data.</text>
</comment>
<feature type="compositionally biased region" description="Polar residues" evidence="1">
    <location>
        <begin position="126"/>
        <end position="138"/>
    </location>
</feature>
<proteinExistence type="predicted"/>
<reference evidence="3" key="1">
    <citation type="journal article" date="2019" name="Int. J. Syst. Evol. Microbiol.">
        <title>The Global Catalogue of Microorganisms (GCM) 10K type strain sequencing project: providing services to taxonomists for standard genome sequencing and annotation.</title>
        <authorList>
            <consortium name="The Broad Institute Genomics Platform"/>
            <consortium name="The Broad Institute Genome Sequencing Center for Infectious Disease"/>
            <person name="Wu L."/>
            <person name="Ma J."/>
        </authorList>
    </citation>
    <scope>NUCLEOTIDE SEQUENCE [LARGE SCALE GENOMIC DNA]</scope>
    <source>
        <strain evidence="3">JCM 4505</strain>
    </source>
</reference>
<protein>
    <recommendedName>
        <fullName evidence="4">Secreted protein</fullName>
    </recommendedName>
</protein>
<name>A0ABP3EVH9_9ACTN</name>
<accession>A0ABP3EVH9</accession>
<feature type="compositionally biased region" description="Polar residues" evidence="1">
    <location>
        <begin position="98"/>
        <end position="108"/>
    </location>
</feature>
<dbReference type="Proteomes" id="UP001501867">
    <property type="component" value="Unassembled WGS sequence"/>
</dbReference>
<evidence type="ECO:0000313" key="3">
    <source>
        <dbReference type="Proteomes" id="UP001501867"/>
    </source>
</evidence>
<evidence type="ECO:0008006" key="4">
    <source>
        <dbReference type="Google" id="ProtNLM"/>
    </source>
</evidence>
<evidence type="ECO:0000313" key="2">
    <source>
        <dbReference type="EMBL" id="GAA0279792.1"/>
    </source>
</evidence>
<evidence type="ECO:0000256" key="1">
    <source>
        <dbReference type="SAM" id="MobiDB-lite"/>
    </source>
</evidence>
<sequence length="138" mass="15118">MSFRWGAVVVCDVRFGFSLRAVGEVRFVLVGPGGGQGGVDVPPRALIGDPCHRAGRPLQRWRVPHCFRQRRLNRECRGCYPPRCQSPPPIPQEFRQPAHTTVCHSPDQSPARPAAFSPAVACPATPSHQSGTRDGSQR</sequence>
<dbReference type="EMBL" id="BAAABV010000011">
    <property type="protein sequence ID" value="GAA0279792.1"/>
    <property type="molecule type" value="Genomic_DNA"/>
</dbReference>
<organism evidence="2 3">
    <name type="scientific">Streptomyces polychromogenes</name>
    <dbReference type="NCBI Taxonomy" id="67342"/>
    <lineage>
        <taxon>Bacteria</taxon>
        <taxon>Bacillati</taxon>
        <taxon>Actinomycetota</taxon>
        <taxon>Actinomycetes</taxon>
        <taxon>Kitasatosporales</taxon>
        <taxon>Streptomycetaceae</taxon>
        <taxon>Streptomyces</taxon>
    </lineage>
</organism>
<feature type="region of interest" description="Disordered" evidence="1">
    <location>
        <begin position="82"/>
        <end position="138"/>
    </location>
</feature>
<gene>
    <name evidence="2" type="ORF">GCM10010302_16890</name>
</gene>